<dbReference type="AlphaFoldDB" id="C6HWI0"/>
<keyword evidence="2" id="KW-1185">Reference proteome</keyword>
<gene>
    <name evidence="1" type="ORF">UBAL3_80630014</name>
</gene>
<name>C6HWI0_9BACT</name>
<sequence>MRSEPVPARKQHKRRSLLGQLPDVRSIFLPEESSPPSGDSLSHPPLNVEDRLPLLFLPDNNNDGPSLPIASPAFRRRPLIAFPRAASLPESEVPWIGLFQSLDMRLGRILDSLGRLSRGEPILLPEVLPVRLSEAAATFPSRLSPAPGTFGRLLLELPTLPVFEIDSPVTVVSCQPQSPGENLVTTLWKGLEGEMRENLLQYLILRQREILAFRSHVTPF</sequence>
<dbReference type="Proteomes" id="UP000009374">
    <property type="component" value="Unassembled WGS sequence"/>
</dbReference>
<reference evidence="1 2" key="1">
    <citation type="journal article" date="2009" name="Appl. Environ. Microbiol.">
        <title>Community genomic and proteomic analyses of chemoautotrophic iron-oxidizing "Leptospirillum rubarum" (Group II) and "Leptospirillum ferrodiazotrophum" (Group III) bacteria in acid mine drainage biofilms.</title>
        <authorList>
            <person name="Goltsman D.S."/>
            <person name="Denef V.J."/>
            <person name="Singer S.W."/>
            <person name="VerBerkmoes N.C."/>
            <person name="Lefsrud M."/>
            <person name="Mueller R.S."/>
            <person name="Dick G.J."/>
            <person name="Sun C.L."/>
            <person name="Wheeler K.E."/>
            <person name="Zemla A."/>
            <person name="Baker B.J."/>
            <person name="Hauser L."/>
            <person name="Land M."/>
            <person name="Shah M.B."/>
            <person name="Thelen M.P."/>
            <person name="Hettich R.L."/>
            <person name="Banfield J.F."/>
        </authorList>
    </citation>
    <scope>NUCLEOTIDE SEQUENCE [LARGE SCALE GENOMIC DNA]</scope>
</reference>
<evidence type="ECO:0008006" key="3">
    <source>
        <dbReference type="Google" id="ProtNLM"/>
    </source>
</evidence>
<dbReference type="EMBL" id="GG693870">
    <property type="protein sequence ID" value="EES52956.1"/>
    <property type="molecule type" value="Genomic_DNA"/>
</dbReference>
<evidence type="ECO:0000313" key="1">
    <source>
        <dbReference type="EMBL" id="EES52956.1"/>
    </source>
</evidence>
<organism evidence="1 2">
    <name type="scientific">Leptospirillum ferrodiazotrophum</name>
    <dbReference type="NCBI Taxonomy" id="412449"/>
    <lineage>
        <taxon>Bacteria</taxon>
        <taxon>Pseudomonadati</taxon>
        <taxon>Nitrospirota</taxon>
        <taxon>Nitrospiria</taxon>
        <taxon>Nitrospirales</taxon>
        <taxon>Nitrospiraceae</taxon>
        <taxon>Leptospirillum</taxon>
    </lineage>
</organism>
<accession>C6HWI0</accession>
<protein>
    <recommendedName>
        <fullName evidence="3">Cyclic di-GMP receptor atypical PilZ domain-containing protein</fullName>
    </recommendedName>
</protein>
<proteinExistence type="predicted"/>
<evidence type="ECO:0000313" key="2">
    <source>
        <dbReference type="Proteomes" id="UP000009374"/>
    </source>
</evidence>